<organism evidence="2 3">
    <name type="scientific">Leptosia nina</name>
    <dbReference type="NCBI Taxonomy" id="320188"/>
    <lineage>
        <taxon>Eukaryota</taxon>
        <taxon>Metazoa</taxon>
        <taxon>Ecdysozoa</taxon>
        <taxon>Arthropoda</taxon>
        <taxon>Hexapoda</taxon>
        <taxon>Insecta</taxon>
        <taxon>Pterygota</taxon>
        <taxon>Neoptera</taxon>
        <taxon>Endopterygota</taxon>
        <taxon>Lepidoptera</taxon>
        <taxon>Glossata</taxon>
        <taxon>Ditrysia</taxon>
        <taxon>Papilionoidea</taxon>
        <taxon>Pieridae</taxon>
        <taxon>Pierinae</taxon>
        <taxon>Leptosia</taxon>
    </lineage>
</organism>
<evidence type="ECO:0000313" key="3">
    <source>
        <dbReference type="Proteomes" id="UP001497472"/>
    </source>
</evidence>
<feature type="coiled-coil region" evidence="1">
    <location>
        <begin position="119"/>
        <end position="146"/>
    </location>
</feature>
<accession>A0AAV1JUM1</accession>
<sequence>MRTYSEETRIRVAEINPIRSYYETSAQFEMGYVMSEILERYRKLVENLKGPHEKSQRSDQLNYVIKRCEYVQKLYFEIFHLCNMFHEIEKKWELQLKLEAKGPEDALEEGEDLDMDERLRRIELSIEKAKRARERERKRRLKERKNLEKMGNIAERFGKKDYRPVNKWWPLDYGWEIDYYW</sequence>
<evidence type="ECO:0000256" key="1">
    <source>
        <dbReference type="SAM" id="Coils"/>
    </source>
</evidence>
<evidence type="ECO:0000313" key="2">
    <source>
        <dbReference type="EMBL" id="CAK1553235.1"/>
    </source>
</evidence>
<keyword evidence="1" id="KW-0175">Coiled coil</keyword>
<gene>
    <name evidence="2" type="ORF">LNINA_LOCUS12245</name>
</gene>
<dbReference type="AlphaFoldDB" id="A0AAV1JUM1"/>
<proteinExistence type="predicted"/>
<reference evidence="2 3" key="1">
    <citation type="submission" date="2023-11" db="EMBL/GenBank/DDBJ databases">
        <authorList>
            <person name="Okamura Y."/>
        </authorList>
    </citation>
    <scope>NUCLEOTIDE SEQUENCE [LARGE SCALE GENOMIC DNA]</scope>
</reference>
<comment type="caution">
    <text evidence="2">The sequence shown here is derived from an EMBL/GenBank/DDBJ whole genome shotgun (WGS) entry which is preliminary data.</text>
</comment>
<dbReference type="Proteomes" id="UP001497472">
    <property type="component" value="Unassembled WGS sequence"/>
</dbReference>
<dbReference type="EMBL" id="CAVLEF010000215">
    <property type="protein sequence ID" value="CAK1553235.1"/>
    <property type="molecule type" value="Genomic_DNA"/>
</dbReference>
<name>A0AAV1JUM1_9NEOP</name>
<keyword evidence="3" id="KW-1185">Reference proteome</keyword>
<protein>
    <submittedName>
        <fullName evidence="2">Uncharacterized protein</fullName>
    </submittedName>
</protein>